<dbReference type="InterPro" id="IPR011990">
    <property type="entry name" value="TPR-like_helical_dom_sf"/>
</dbReference>
<reference evidence="1 3" key="1">
    <citation type="submission" date="2017-11" db="EMBL/GenBank/DDBJ databases">
        <title>The genome of Rhizophagus clarus HR1 reveals common genetic basis of auxotrophy among arbuscular mycorrhizal fungi.</title>
        <authorList>
            <person name="Kobayashi Y."/>
        </authorList>
    </citation>
    <scope>NUCLEOTIDE SEQUENCE [LARGE SCALE GENOMIC DNA]</scope>
    <source>
        <strain evidence="1 3">HR1</strain>
    </source>
</reference>
<dbReference type="Pfam" id="PF08238">
    <property type="entry name" value="Sel1"/>
    <property type="match status" value="6"/>
</dbReference>
<keyword evidence="2" id="KW-0418">Kinase</keyword>
<evidence type="ECO:0000313" key="1">
    <source>
        <dbReference type="EMBL" id="GBB84162.1"/>
    </source>
</evidence>
<dbReference type="OrthoDB" id="2325333at2759"/>
<organism evidence="1 3">
    <name type="scientific">Rhizophagus clarus</name>
    <dbReference type="NCBI Taxonomy" id="94130"/>
    <lineage>
        <taxon>Eukaryota</taxon>
        <taxon>Fungi</taxon>
        <taxon>Fungi incertae sedis</taxon>
        <taxon>Mucoromycota</taxon>
        <taxon>Glomeromycotina</taxon>
        <taxon>Glomeromycetes</taxon>
        <taxon>Glomerales</taxon>
        <taxon>Glomeraceae</taxon>
        <taxon>Rhizophagus</taxon>
    </lineage>
</organism>
<comment type="caution">
    <text evidence="1">The sequence shown here is derived from an EMBL/GenBank/DDBJ whole genome shotgun (WGS) entry which is preliminary data.</text>
</comment>
<dbReference type="EMBL" id="BLAL01000197">
    <property type="protein sequence ID" value="GES90979.1"/>
    <property type="molecule type" value="Genomic_DNA"/>
</dbReference>
<gene>
    <name evidence="2" type="ORF">RCL2_001781100</name>
    <name evidence="1" type="ORF">RclHR1_01080018</name>
</gene>
<evidence type="ECO:0000313" key="3">
    <source>
        <dbReference type="Proteomes" id="UP000247702"/>
    </source>
</evidence>
<dbReference type="AlphaFoldDB" id="A0A2Z6Q721"/>
<keyword evidence="3" id="KW-1185">Reference proteome</keyword>
<dbReference type="PANTHER" id="PTHR43628:SF1">
    <property type="entry name" value="CHITIN SYNTHASE REGULATORY FACTOR 2-RELATED"/>
    <property type="match status" value="1"/>
</dbReference>
<name>A0A2Z6Q721_9GLOM</name>
<dbReference type="GO" id="GO:0016301">
    <property type="term" value="F:kinase activity"/>
    <property type="evidence" value="ECO:0007669"/>
    <property type="project" value="UniProtKB-KW"/>
</dbReference>
<protein>
    <submittedName>
        <fullName evidence="2">Kinase-like domain-containing protein</fullName>
    </submittedName>
</protein>
<accession>A0A2Z6Q721</accession>
<dbReference type="STRING" id="94130.A0A2Z6Q721"/>
<proteinExistence type="predicted"/>
<reference evidence="2" key="2">
    <citation type="submission" date="2019-10" db="EMBL/GenBank/DDBJ databases">
        <title>Conservation and host-specific expression of non-tandemly repeated heterogenous ribosome RNA gene in arbuscular mycorrhizal fungi.</title>
        <authorList>
            <person name="Maeda T."/>
            <person name="Kobayashi Y."/>
            <person name="Nakagawa T."/>
            <person name="Ezawa T."/>
            <person name="Yamaguchi K."/>
            <person name="Bino T."/>
            <person name="Nishimoto Y."/>
            <person name="Shigenobu S."/>
            <person name="Kawaguchi M."/>
        </authorList>
    </citation>
    <scope>NUCLEOTIDE SEQUENCE</scope>
    <source>
        <strain evidence="2">HR1</strain>
    </source>
</reference>
<dbReference type="Proteomes" id="UP000615446">
    <property type="component" value="Unassembled WGS sequence"/>
</dbReference>
<dbReference type="SMART" id="SM00671">
    <property type="entry name" value="SEL1"/>
    <property type="match status" value="6"/>
</dbReference>
<dbReference type="Proteomes" id="UP000247702">
    <property type="component" value="Unassembled WGS sequence"/>
</dbReference>
<sequence>MSNKQNLKNINTYNLLYEFSHNYDKINIKEIEPIINDYIFEKDLSILIDRLVDIIFKELNEGNDAIVIKQHVLEYTNNRNITLQEIYNYLLNNQCKSNSIYLLGYFNYYGIGANSNKKMAIELYQNAAKLENKAAELSLINEYLYGKIVNKNYTTTFELSKNLAKEGYACALNNLGYCYENGYGTDINEEKAFELYQKAADLGNSGGMTNLGWCYYEGIGTDINYQKVCELFQKAADLGNSNGIFSLGYCYKEGIGTNVNEQKAFELYQKAVDLENLTAIYNLIWCYEGVGTDINKQKVFELSQKAANLGSSTAQYNIAYMYDIGIDVKKDTKQAIYWYKKSAEQGHQDAKKKLNELLKN</sequence>
<dbReference type="InterPro" id="IPR052945">
    <property type="entry name" value="Mitotic_Regulator"/>
</dbReference>
<dbReference type="PANTHER" id="PTHR43628">
    <property type="entry name" value="ACTIVATOR OF C KINASE PROTEIN 1-RELATED"/>
    <property type="match status" value="1"/>
</dbReference>
<dbReference type="Gene3D" id="1.25.40.10">
    <property type="entry name" value="Tetratricopeptide repeat domain"/>
    <property type="match status" value="1"/>
</dbReference>
<dbReference type="SUPFAM" id="SSF81901">
    <property type="entry name" value="HCP-like"/>
    <property type="match status" value="2"/>
</dbReference>
<keyword evidence="2" id="KW-0808">Transferase</keyword>
<dbReference type="InterPro" id="IPR006597">
    <property type="entry name" value="Sel1-like"/>
</dbReference>
<dbReference type="EMBL" id="BEXD01000091">
    <property type="protein sequence ID" value="GBB84162.1"/>
    <property type="molecule type" value="Genomic_DNA"/>
</dbReference>
<evidence type="ECO:0000313" key="2">
    <source>
        <dbReference type="EMBL" id="GES90979.1"/>
    </source>
</evidence>